<name>A0A2A2TME7_9CYAN</name>
<dbReference type="AlphaFoldDB" id="A0A2A2TME7"/>
<organism evidence="2 3">
    <name type="scientific">Brunnivagina elsteri CCALA 953</name>
    <dbReference type="NCBI Taxonomy" id="987040"/>
    <lineage>
        <taxon>Bacteria</taxon>
        <taxon>Bacillati</taxon>
        <taxon>Cyanobacteriota</taxon>
        <taxon>Cyanophyceae</taxon>
        <taxon>Nostocales</taxon>
        <taxon>Calotrichaceae</taxon>
        <taxon>Brunnivagina</taxon>
    </lineage>
</organism>
<feature type="signal peptide" evidence="1">
    <location>
        <begin position="1"/>
        <end position="32"/>
    </location>
</feature>
<protein>
    <recommendedName>
        <fullName evidence="4">Filamentous haemagglutinin FhaB/tRNA nuclease CdiA-like TPS domain-containing protein</fullName>
    </recommendedName>
</protein>
<reference evidence="2 3" key="1">
    <citation type="submission" date="2017-08" db="EMBL/GenBank/DDBJ databases">
        <title>Draft genome sequence of filamentous cyanobacterium Calothrix elsteri CCALA 953.</title>
        <authorList>
            <person name="Gagunashvili A.N."/>
            <person name="Elster J."/>
            <person name="Andresson O.S."/>
        </authorList>
    </citation>
    <scope>NUCLEOTIDE SEQUENCE [LARGE SCALE GENOMIC DNA]</scope>
    <source>
        <strain evidence="2 3">CCALA 953</strain>
    </source>
</reference>
<evidence type="ECO:0008006" key="4">
    <source>
        <dbReference type="Google" id="ProtNLM"/>
    </source>
</evidence>
<dbReference type="EMBL" id="NTFS01000043">
    <property type="protein sequence ID" value="PAX59633.1"/>
    <property type="molecule type" value="Genomic_DNA"/>
</dbReference>
<evidence type="ECO:0000256" key="1">
    <source>
        <dbReference type="SAM" id="SignalP"/>
    </source>
</evidence>
<keyword evidence="3" id="KW-1185">Reference proteome</keyword>
<dbReference type="RefSeq" id="WP_095720848.1">
    <property type="nucleotide sequence ID" value="NZ_NTFS01000043.1"/>
</dbReference>
<evidence type="ECO:0000313" key="2">
    <source>
        <dbReference type="EMBL" id="PAX59633.1"/>
    </source>
</evidence>
<gene>
    <name evidence="2" type="ORF">CK510_06115</name>
</gene>
<evidence type="ECO:0000313" key="3">
    <source>
        <dbReference type="Proteomes" id="UP000218238"/>
    </source>
</evidence>
<accession>A0A2A2TME7</accession>
<dbReference type="OrthoDB" id="513898at2"/>
<comment type="caution">
    <text evidence="2">The sequence shown here is derived from an EMBL/GenBank/DDBJ whole genome shotgun (WGS) entry which is preliminary data.</text>
</comment>
<keyword evidence="1" id="KW-0732">Signal</keyword>
<dbReference type="Proteomes" id="UP000218238">
    <property type="component" value="Unassembled WGS sequence"/>
</dbReference>
<proteinExistence type="predicted"/>
<feature type="chain" id="PRO_5013014137" description="Filamentous haemagglutinin FhaB/tRNA nuclease CdiA-like TPS domain-containing protein" evidence="1">
    <location>
        <begin position="33"/>
        <end position="121"/>
    </location>
</feature>
<sequence>MPAKKIYFRCASLIAIAFCSIPLVFTAGIANAEDLDIDTGNVQMSLGQNGVFIRNAPVFPEGVPVYPVFRNDSFNNNQNSNRRIRTYRTNRVLKCRNVNQRRHSVRGGSRVFTSATTTICN</sequence>